<evidence type="ECO:0000256" key="1">
    <source>
        <dbReference type="ARBA" id="ARBA00004651"/>
    </source>
</evidence>
<feature type="transmembrane region" description="Helical" evidence="7">
    <location>
        <begin position="189"/>
        <end position="209"/>
    </location>
</feature>
<name>A0A523UXP4_UNCT6</name>
<dbReference type="PANTHER" id="PTHR34184:SF4">
    <property type="entry name" value="UPF0718 PROTEIN YCGR"/>
    <property type="match status" value="1"/>
</dbReference>
<evidence type="ECO:0000256" key="7">
    <source>
        <dbReference type="SAM" id="Phobius"/>
    </source>
</evidence>
<feature type="transmembrane region" description="Helical" evidence="7">
    <location>
        <begin position="59"/>
        <end position="79"/>
    </location>
</feature>
<dbReference type="Proteomes" id="UP000315525">
    <property type="component" value="Unassembled WGS sequence"/>
</dbReference>
<dbReference type="PANTHER" id="PTHR34184">
    <property type="entry name" value="UPF0718 PROTEIN YCGR"/>
    <property type="match status" value="1"/>
</dbReference>
<dbReference type="EMBL" id="SOJN01000024">
    <property type="protein sequence ID" value="TET47305.1"/>
    <property type="molecule type" value="Genomic_DNA"/>
</dbReference>
<feature type="transmembrane region" description="Helical" evidence="7">
    <location>
        <begin position="20"/>
        <end position="38"/>
    </location>
</feature>
<organism evidence="8 9">
    <name type="scientific">candidate division TA06 bacterium</name>
    <dbReference type="NCBI Taxonomy" id="2250710"/>
    <lineage>
        <taxon>Bacteria</taxon>
        <taxon>Bacteria division TA06</taxon>
    </lineage>
</organism>
<dbReference type="InterPro" id="IPR052923">
    <property type="entry name" value="UPF0718"/>
</dbReference>
<protein>
    <submittedName>
        <fullName evidence="8">Permease</fullName>
    </submittedName>
</protein>
<comment type="similarity">
    <text evidence="2">Belongs to the UPF0718 family.</text>
</comment>
<dbReference type="Pfam" id="PF03773">
    <property type="entry name" value="ArsP_1"/>
    <property type="match status" value="1"/>
</dbReference>
<evidence type="ECO:0000256" key="6">
    <source>
        <dbReference type="ARBA" id="ARBA00023136"/>
    </source>
</evidence>
<sequence length="354" mass="37367">MVDALLGILVNSWDVLVDSGVYVIFGLAIAGLINAFLGEKKISENLGRKSFKSVLLSSLFGIPLPLCSCGVVPTAVSLYKKGASKGATVSFLVSTPETGVDSIAISWALLDPLMTIARPIAAFLTAMLTGSFENLFGENGSRKEIDSEHVCIVCGEEKVRTSHHHGFGAKVTGGMKYAFGELLGDISKWFLIGMIIAGAITYFVPEGLITEQAGYGWPTMLLMALVGIPLYMCATSSTPIAAALIAKGVSPGAALVFLLTGPVTNAASLTVVAKFLGVRATVVYLVSIFASSLLFGWGLNWIYRISGLDAVSIVGKGAELIPFWLKVGGGLGLLLLMVNSMIQLRKERTCENHG</sequence>
<feature type="transmembrane region" description="Helical" evidence="7">
    <location>
        <begin position="323"/>
        <end position="342"/>
    </location>
</feature>
<dbReference type="NCBIfam" id="NF033936">
    <property type="entry name" value="CuZnOut_SO0444"/>
    <property type="match status" value="1"/>
</dbReference>
<dbReference type="GO" id="GO:0005886">
    <property type="term" value="C:plasma membrane"/>
    <property type="evidence" value="ECO:0007669"/>
    <property type="project" value="UniProtKB-SubCell"/>
</dbReference>
<comment type="subcellular location">
    <subcellularLocation>
        <location evidence="1">Cell membrane</location>
        <topology evidence="1">Multi-pass membrane protein</topology>
    </subcellularLocation>
</comment>
<evidence type="ECO:0000256" key="3">
    <source>
        <dbReference type="ARBA" id="ARBA00022475"/>
    </source>
</evidence>
<gene>
    <name evidence="8" type="ORF">E3J62_01915</name>
</gene>
<dbReference type="AlphaFoldDB" id="A0A523UXP4"/>
<evidence type="ECO:0000313" key="9">
    <source>
        <dbReference type="Proteomes" id="UP000315525"/>
    </source>
</evidence>
<keyword evidence="4 7" id="KW-0812">Transmembrane</keyword>
<feature type="transmembrane region" description="Helical" evidence="7">
    <location>
        <begin position="221"/>
        <end position="246"/>
    </location>
</feature>
<proteinExistence type="inferred from homology"/>
<evidence type="ECO:0000313" key="8">
    <source>
        <dbReference type="EMBL" id="TET47305.1"/>
    </source>
</evidence>
<keyword evidence="3" id="KW-1003">Cell membrane</keyword>
<evidence type="ECO:0000256" key="2">
    <source>
        <dbReference type="ARBA" id="ARBA00006386"/>
    </source>
</evidence>
<evidence type="ECO:0000256" key="5">
    <source>
        <dbReference type="ARBA" id="ARBA00022989"/>
    </source>
</evidence>
<keyword evidence="5 7" id="KW-1133">Transmembrane helix</keyword>
<comment type="caution">
    <text evidence="8">The sequence shown here is derived from an EMBL/GenBank/DDBJ whole genome shotgun (WGS) entry which is preliminary data.</text>
</comment>
<keyword evidence="6 7" id="KW-0472">Membrane</keyword>
<dbReference type="InterPro" id="IPR005524">
    <property type="entry name" value="DUF318"/>
</dbReference>
<accession>A0A523UXP4</accession>
<feature type="transmembrane region" description="Helical" evidence="7">
    <location>
        <begin position="282"/>
        <end position="303"/>
    </location>
</feature>
<reference evidence="8 9" key="1">
    <citation type="submission" date="2019-03" db="EMBL/GenBank/DDBJ databases">
        <title>Metabolic potential of uncultured bacteria and archaea associated with petroleum seepage in deep-sea sediments.</title>
        <authorList>
            <person name="Dong X."/>
            <person name="Hubert C."/>
        </authorList>
    </citation>
    <scope>NUCLEOTIDE SEQUENCE [LARGE SCALE GENOMIC DNA]</scope>
    <source>
        <strain evidence="8">E44_bin18</strain>
    </source>
</reference>
<evidence type="ECO:0000256" key="4">
    <source>
        <dbReference type="ARBA" id="ARBA00022692"/>
    </source>
</evidence>
<feature type="transmembrane region" description="Helical" evidence="7">
    <location>
        <begin position="252"/>
        <end position="275"/>
    </location>
</feature>